<dbReference type="Proteomes" id="UP001054252">
    <property type="component" value="Unassembled WGS sequence"/>
</dbReference>
<organism evidence="1 2">
    <name type="scientific">Rubroshorea leprosula</name>
    <dbReference type="NCBI Taxonomy" id="152421"/>
    <lineage>
        <taxon>Eukaryota</taxon>
        <taxon>Viridiplantae</taxon>
        <taxon>Streptophyta</taxon>
        <taxon>Embryophyta</taxon>
        <taxon>Tracheophyta</taxon>
        <taxon>Spermatophyta</taxon>
        <taxon>Magnoliopsida</taxon>
        <taxon>eudicotyledons</taxon>
        <taxon>Gunneridae</taxon>
        <taxon>Pentapetalae</taxon>
        <taxon>rosids</taxon>
        <taxon>malvids</taxon>
        <taxon>Malvales</taxon>
        <taxon>Dipterocarpaceae</taxon>
        <taxon>Rubroshorea</taxon>
    </lineage>
</organism>
<dbReference type="EMBL" id="BPVZ01000047">
    <property type="protein sequence ID" value="GKV17084.1"/>
    <property type="molecule type" value="Genomic_DNA"/>
</dbReference>
<name>A0AAV5K0E0_9ROSI</name>
<proteinExistence type="predicted"/>
<sequence length="209" mass="23280">MKPTLLQSNAAHLCVASRFPLTGQSSTSIKLELDILLTYILSVNKVKAASPVATSRIRGELLKGKLPTSTMSEMSSKSCTPDADSQLVGGGCIGSGNYRGDGRWKLILSYYLRLPPSFVRWLLLIVGDFWAYFLISRELPLEFSAECRRPLPPLQLRFLLENSGFDRSVTVARGLAFCSVRVSYCTEHDWFEMKLFSLVLSRACLFGID</sequence>
<gene>
    <name evidence="1" type="ORF">SLEP1_g27633</name>
</gene>
<evidence type="ECO:0000313" key="2">
    <source>
        <dbReference type="Proteomes" id="UP001054252"/>
    </source>
</evidence>
<protein>
    <submittedName>
        <fullName evidence="1">Uncharacterized protein</fullName>
    </submittedName>
</protein>
<keyword evidence="2" id="KW-1185">Reference proteome</keyword>
<reference evidence="1 2" key="1">
    <citation type="journal article" date="2021" name="Commun. Biol.">
        <title>The genome of Shorea leprosula (Dipterocarpaceae) highlights the ecological relevance of drought in aseasonal tropical rainforests.</title>
        <authorList>
            <person name="Ng K.K.S."/>
            <person name="Kobayashi M.J."/>
            <person name="Fawcett J.A."/>
            <person name="Hatakeyama M."/>
            <person name="Paape T."/>
            <person name="Ng C.H."/>
            <person name="Ang C.C."/>
            <person name="Tnah L.H."/>
            <person name="Lee C.T."/>
            <person name="Nishiyama T."/>
            <person name="Sese J."/>
            <person name="O'Brien M.J."/>
            <person name="Copetti D."/>
            <person name="Mohd Noor M.I."/>
            <person name="Ong R.C."/>
            <person name="Putra M."/>
            <person name="Sireger I.Z."/>
            <person name="Indrioko S."/>
            <person name="Kosugi Y."/>
            <person name="Izuno A."/>
            <person name="Isagi Y."/>
            <person name="Lee S.L."/>
            <person name="Shimizu K.K."/>
        </authorList>
    </citation>
    <scope>NUCLEOTIDE SEQUENCE [LARGE SCALE GENOMIC DNA]</scope>
    <source>
        <strain evidence="1">214</strain>
    </source>
</reference>
<comment type="caution">
    <text evidence="1">The sequence shown here is derived from an EMBL/GenBank/DDBJ whole genome shotgun (WGS) entry which is preliminary data.</text>
</comment>
<dbReference type="AlphaFoldDB" id="A0AAV5K0E0"/>
<evidence type="ECO:0000313" key="1">
    <source>
        <dbReference type="EMBL" id="GKV17084.1"/>
    </source>
</evidence>
<accession>A0AAV5K0E0</accession>